<reference evidence="1 2" key="1">
    <citation type="journal article" date="2022" name="DNA Res.">
        <title>Chromosomal-level genome assembly of the orchid tree Bauhinia variegata (Leguminosae; Cercidoideae) supports the allotetraploid origin hypothesis of Bauhinia.</title>
        <authorList>
            <person name="Zhong Y."/>
            <person name="Chen Y."/>
            <person name="Zheng D."/>
            <person name="Pang J."/>
            <person name="Liu Y."/>
            <person name="Luo S."/>
            <person name="Meng S."/>
            <person name="Qian L."/>
            <person name="Wei D."/>
            <person name="Dai S."/>
            <person name="Zhou R."/>
        </authorList>
    </citation>
    <scope>NUCLEOTIDE SEQUENCE [LARGE SCALE GENOMIC DNA]</scope>
    <source>
        <strain evidence="1">BV-YZ2020</strain>
    </source>
</reference>
<evidence type="ECO:0000313" key="1">
    <source>
        <dbReference type="EMBL" id="KAI4296978.1"/>
    </source>
</evidence>
<accession>A0ACB9KIF6</accession>
<dbReference type="Proteomes" id="UP000828941">
    <property type="component" value="Chromosome 14"/>
</dbReference>
<proteinExistence type="predicted"/>
<sequence length="247" mass="27962">MTEHLTELGDGAYIYVPEQEECEKGTLRPTRRVVRRDRAAVAQGDADLGTWEWLERILAFSRDEEDPSFQFIHVPATQNYQSCTDSKDQRRKQCRITEITTEKNISLSDTATKGETVLPTTKVGLMKGPPGSGKSTQCSKFAAEFGFSHLSFGDLLQAEIQSASQHGTMIEEYKKEGKLVPSEIVATVLEKAMKKSKTNKFLVDGFPRNQENLAKAENIMKIEPDIFLYFDCHKEESMRCLLKRNQT</sequence>
<gene>
    <name evidence="1" type="ORF">L6164_036891</name>
</gene>
<name>A0ACB9KIF6_BAUVA</name>
<keyword evidence="2" id="KW-1185">Reference proteome</keyword>
<organism evidence="1 2">
    <name type="scientific">Bauhinia variegata</name>
    <name type="common">Purple orchid tree</name>
    <name type="synonym">Phanera variegata</name>
    <dbReference type="NCBI Taxonomy" id="167791"/>
    <lineage>
        <taxon>Eukaryota</taxon>
        <taxon>Viridiplantae</taxon>
        <taxon>Streptophyta</taxon>
        <taxon>Embryophyta</taxon>
        <taxon>Tracheophyta</taxon>
        <taxon>Spermatophyta</taxon>
        <taxon>Magnoliopsida</taxon>
        <taxon>eudicotyledons</taxon>
        <taxon>Gunneridae</taxon>
        <taxon>Pentapetalae</taxon>
        <taxon>rosids</taxon>
        <taxon>fabids</taxon>
        <taxon>Fabales</taxon>
        <taxon>Fabaceae</taxon>
        <taxon>Cercidoideae</taxon>
        <taxon>Cercideae</taxon>
        <taxon>Bauhiniinae</taxon>
        <taxon>Bauhinia</taxon>
    </lineage>
</organism>
<comment type="caution">
    <text evidence="1">The sequence shown here is derived from an EMBL/GenBank/DDBJ whole genome shotgun (WGS) entry which is preliminary data.</text>
</comment>
<dbReference type="EMBL" id="CM039439">
    <property type="protein sequence ID" value="KAI4296978.1"/>
    <property type="molecule type" value="Genomic_DNA"/>
</dbReference>
<protein>
    <submittedName>
        <fullName evidence="1">Uncharacterized protein</fullName>
    </submittedName>
</protein>
<evidence type="ECO:0000313" key="2">
    <source>
        <dbReference type="Proteomes" id="UP000828941"/>
    </source>
</evidence>